<evidence type="ECO:0000313" key="2">
    <source>
        <dbReference type="EMBL" id="KAF2262763.1"/>
    </source>
</evidence>
<dbReference type="Proteomes" id="UP000800093">
    <property type="component" value="Unassembled WGS sequence"/>
</dbReference>
<accession>A0A9P4K5Z7</accession>
<evidence type="ECO:0000313" key="3">
    <source>
        <dbReference type="Proteomes" id="UP000800093"/>
    </source>
</evidence>
<feature type="domain" description="Heterokaryon incompatibility" evidence="1">
    <location>
        <begin position="236"/>
        <end position="389"/>
    </location>
</feature>
<comment type="caution">
    <text evidence="2">The sequence shown here is derived from an EMBL/GenBank/DDBJ whole genome shotgun (WGS) entry which is preliminary data.</text>
</comment>
<dbReference type="InterPro" id="IPR010730">
    <property type="entry name" value="HET"/>
</dbReference>
<dbReference type="OrthoDB" id="47007at2759"/>
<dbReference type="PANTHER" id="PTHR33112">
    <property type="entry name" value="DOMAIN PROTEIN, PUTATIVE-RELATED"/>
    <property type="match status" value="1"/>
</dbReference>
<evidence type="ECO:0000259" key="1">
    <source>
        <dbReference type="Pfam" id="PF06985"/>
    </source>
</evidence>
<keyword evidence="3" id="KW-1185">Reference proteome</keyword>
<proteinExistence type="predicted"/>
<name>A0A9P4K5Z7_9PLEO</name>
<sequence length="709" mass="80688">MNLCSLCRSIDFFNLPPLPGRFEGYIRPWDGTKELVAFYDWRQAKSNRAEENKDAGEFSQPLGFPHHQSIEELKSAAENCSICRIIERSVSRCVALLAEAEKDEVYVYYRKKGRSMHPNFRLWLTKRRDSCSGFMVLSSSAENSKAAWLLAAVGFCVDDNDPLSSKIAGRLIERDASSEKTLSRASKWVHDCNATHIGTRCAVAEVISPRRVLDLEYNGCPSRIRLLETDGLLQNYTALSHVWGAKRHFTMTRHNIHELKKGIAFEALPKTFQDSISLTRRLGIRYLWIDSLCIYQDDGPDWERESAKMASIYENAYVVIAATASASDADGLFIRRSPPDYVNFQLTTQDSGTSQIYAFLLRPEEAANTGVYSSLEREPLSKRGWALQERYLAKRTLHFATDQVFFECYQHFVGEDGFRIRGRFYGIYKDSQPIQMEESDADREPHQKIERERYRGPSIWYTLLHYYHSRELTRASDVLPALSGIARTVEKITGDRYVAGLWRSQLIEGLLWQALGAHRGATKAPEEYRAPSWSWASIDGSSGNLGLGYDLMNPEATWVDIASIIDCQVVLRGENSYGEVVSGSIKLKAPIEPLFPSEEKEEDWDTAPHKRALRLKTRNGDSYGSSAIFDTINDEMALTLPLYALILVCRRTKSDEPKDRTYQALIVTLVDKEHRDVYQRVGKIILGCETLGQCEWMDDHAKMHTITLV</sequence>
<protein>
    <submittedName>
        <fullName evidence="2">HET-domain-containing protein</fullName>
    </submittedName>
</protein>
<organism evidence="2 3">
    <name type="scientific">Lojkania enalia</name>
    <dbReference type="NCBI Taxonomy" id="147567"/>
    <lineage>
        <taxon>Eukaryota</taxon>
        <taxon>Fungi</taxon>
        <taxon>Dikarya</taxon>
        <taxon>Ascomycota</taxon>
        <taxon>Pezizomycotina</taxon>
        <taxon>Dothideomycetes</taxon>
        <taxon>Pleosporomycetidae</taxon>
        <taxon>Pleosporales</taxon>
        <taxon>Pleosporales incertae sedis</taxon>
        <taxon>Lojkania</taxon>
    </lineage>
</organism>
<dbReference type="PANTHER" id="PTHR33112:SF16">
    <property type="entry name" value="HETEROKARYON INCOMPATIBILITY DOMAIN-CONTAINING PROTEIN"/>
    <property type="match status" value="1"/>
</dbReference>
<dbReference type="Pfam" id="PF06985">
    <property type="entry name" value="HET"/>
    <property type="match status" value="1"/>
</dbReference>
<gene>
    <name evidence="2" type="ORF">CC78DRAFT_519540</name>
</gene>
<reference evidence="3" key="1">
    <citation type="journal article" date="2020" name="Stud. Mycol.">
        <title>101 Dothideomycetes genomes: A test case for predicting lifestyles and emergence of pathogens.</title>
        <authorList>
            <person name="Haridas S."/>
            <person name="Albert R."/>
            <person name="Binder M."/>
            <person name="Bloem J."/>
            <person name="LaButti K."/>
            <person name="Salamov A."/>
            <person name="Andreopoulos B."/>
            <person name="Baker S."/>
            <person name="Barry K."/>
            <person name="Bills G."/>
            <person name="Bluhm B."/>
            <person name="Cannon C."/>
            <person name="Castanera R."/>
            <person name="Culley D."/>
            <person name="Daum C."/>
            <person name="Ezra D."/>
            <person name="Gonzalez J."/>
            <person name="Henrissat B."/>
            <person name="Kuo A."/>
            <person name="Liang C."/>
            <person name="Lipzen A."/>
            <person name="Lutzoni F."/>
            <person name="Magnuson J."/>
            <person name="Mondo S."/>
            <person name="Nolan M."/>
            <person name="Ohm R."/>
            <person name="Pangilinan J."/>
            <person name="Park H.-J."/>
            <person name="Ramirez L."/>
            <person name="Alfaro M."/>
            <person name="Sun H."/>
            <person name="Tritt A."/>
            <person name="Yoshinaga Y."/>
            <person name="Zwiers L.-H."/>
            <person name="Turgeon B."/>
            <person name="Goodwin S."/>
            <person name="Spatafora J."/>
            <person name="Crous P."/>
            <person name="Grigoriev I."/>
        </authorList>
    </citation>
    <scope>NUCLEOTIDE SEQUENCE [LARGE SCALE GENOMIC DNA]</scope>
    <source>
        <strain evidence="3">CBS 304.66</strain>
    </source>
</reference>
<dbReference type="EMBL" id="ML986636">
    <property type="protein sequence ID" value="KAF2262763.1"/>
    <property type="molecule type" value="Genomic_DNA"/>
</dbReference>
<dbReference type="AlphaFoldDB" id="A0A9P4K5Z7"/>